<protein>
    <submittedName>
        <fullName evidence="2">Uncharacterized protein</fullName>
    </submittedName>
</protein>
<proteinExistence type="predicted"/>
<evidence type="ECO:0000313" key="2">
    <source>
        <dbReference type="EMBL" id="KAA1083674.1"/>
    </source>
</evidence>
<reference evidence="2 3" key="1">
    <citation type="submission" date="2019-05" db="EMBL/GenBank/DDBJ databases">
        <title>Emergence of the Ug99 lineage of the wheat stem rust pathogen through somatic hybridization.</title>
        <authorList>
            <person name="Li F."/>
            <person name="Upadhyaya N.M."/>
            <person name="Sperschneider J."/>
            <person name="Matny O."/>
            <person name="Nguyen-Phuc H."/>
            <person name="Mago R."/>
            <person name="Raley C."/>
            <person name="Miller M.E."/>
            <person name="Silverstein K.A.T."/>
            <person name="Henningsen E."/>
            <person name="Hirsch C.D."/>
            <person name="Visser B."/>
            <person name="Pretorius Z.A."/>
            <person name="Steffenson B.J."/>
            <person name="Schwessinger B."/>
            <person name="Dodds P.N."/>
            <person name="Figueroa M."/>
        </authorList>
    </citation>
    <scope>NUCLEOTIDE SEQUENCE [LARGE SCALE GENOMIC DNA]</scope>
    <source>
        <strain evidence="2">21-0</strain>
    </source>
</reference>
<gene>
    <name evidence="2" type="ORF">PGT21_003577</name>
</gene>
<feature type="compositionally biased region" description="Polar residues" evidence="1">
    <location>
        <begin position="26"/>
        <end position="41"/>
    </location>
</feature>
<dbReference type="Proteomes" id="UP000324748">
    <property type="component" value="Unassembled WGS sequence"/>
</dbReference>
<feature type="region of interest" description="Disordered" evidence="1">
    <location>
        <begin position="1"/>
        <end position="48"/>
    </location>
</feature>
<name>A0A5B0N595_PUCGR</name>
<evidence type="ECO:0000313" key="3">
    <source>
        <dbReference type="Proteomes" id="UP000324748"/>
    </source>
</evidence>
<organism evidence="2 3">
    <name type="scientific">Puccinia graminis f. sp. tritici</name>
    <dbReference type="NCBI Taxonomy" id="56615"/>
    <lineage>
        <taxon>Eukaryota</taxon>
        <taxon>Fungi</taxon>
        <taxon>Dikarya</taxon>
        <taxon>Basidiomycota</taxon>
        <taxon>Pucciniomycotina</taxon>
        <taxon>Pucciniomycetes</taxon>
        <taxon>Pucciniales</taxon>
        <taxon>Pucciniaceae</taxon>
        <taxon>Puccinia</taxon>
    </lineage>
</organism>
<keyword evidence="3" id="KW-1185">Reference proteome</keyword>
<dbReference type="EMBL" id="VSWC01000118">
    <property type="protein sequence ID" value="KAA1083674.1"/>
    <property type="molecule type" value="Genomic_DNA"/>
</dbReference>
<feature type="compositionally biased region" description="Basic and acidic residues" evidence="1">
    <location>
        <begin position="1"/>
        <end position="15"/>
    </location>
</feature>
<dbReference type="AlphaFoldDB" id="A0A5B0N595"/>
<accession>A0A5B0N595</accession>
<evidence type="ECO:0000256" key="1">
    <source>
        <dbReference type="SAM" id="MobiDB-lite"/>
    </source>
</evidence>
<sequence>MLDDDQRHHCLHANDEQGSFGPEAHQQLQPDQHIQNDTSNRGYEHGPQGLERLAELRKGWMSMLSVVFNLIQSMVTNPTTL</sequence>
<comment type="caution">
    <text evidence="2">The sequence shown here is derived from an EMBL/GenBank/DDBJ whole genome shotgun (WGS) entry which is preliminary data.</text>
</comment>